<keyword evidence="2" id="KW-1185">Reference proteome</keyword>
<name>A0A7V7PSH1_9HYPH</name>
<evidence type="ECO:0000313" key="2">
    <source>
        <dbReference type="Proteomes" id="UP000432089"/>
    </source>
</evidence>
<dbReference type="EMBL" id="VZDO01000002">
    <property type="protein sequence ID" value="KAB0682012.1"/>
    <property type="molecule type" value="Genomic_DNA"/>
</dbReference>
<dbReference type="RefSeq" id="WP_150968272.1">
    <property type="nucleotide sequence ID" value="NZ_VZDO01000002.1"/>
</dbReference>
<comment type="caution">
    <text evidence="1">The sequence shown here is derived from an EMBL/GenBank/DDBJ whole genome shotgun (WGS) entry which is preliminary data.</text>
</comment>
<evidence type="ECO:0000313" key="1">
    <source>
        <dbReference type="EMBL" id="KAB0682012.1"/>
    </source>
</evidence>
<dbReference type="Proteomes" id="UP000432089">
    <property type="component" value="Unassembled WGS sequence"/>
</dbReference>
<accession>A0A7V7PSH1</accession>
<organism evidence="1 2">
    <name type="scientific">Plantimonas leprariae</name>
    <dbReference type="NCBI Taxonomy" id="2615207"/>
    <lineage>
        <taxon>Bacteria</taxon>
        <taxon>Pseudomonadati</taxon>
        <taxon>Pseudomonadota</taxon>
        <taxon>Alphaproteobacteria</taxon>
        <taxon>Hyphomicrobiales</taxon>
        <taxon>Aurantimonadaceae</taxon>
        <taxon>Plantimonas</taxon>
    </lineage>
</organism>
<gene>
    <name evidence="1" type="ORF">F6X38_04185</name>
</gene>
<proteinExistence type="predicted"/>
<protein>
    <submittedName>
        <fullName evidence="1">Uncharacterized protein</fullName>
    </submittedName>
</protein>
<sequence length="116" mass="12378">MTCRFAQGPGYFRIALPGFDAKTDGIERMAFHEAMRTMKAYLTGLVVVQAGTNQAAIVTPPAAGLYLAVAYIPQPQGGQGIAGCSIYTLDGNSFRIDIAPTSVAQTVRYVLFTEKA</sequence>
<dbReference type="AlphaFoldDB" id="A0A7V7PSH1"/>
<reference evidence="1 2" key="1">
    <citation type="submission" date="2019-09" db="EMBL/GenBank/DDBJ databases">
        <title>YIM 132180 draft genome.</title>
        <authorList>
            <person name="Zhang K."/>
        </authorList>
    </citation>
    <scope>NUCLEOTIDE SEQUENCE [LARGE SCALE GENOMIC DNA]</scope>
    <source>
        <strain evidence="1 2">YIM 132180</strain>
    </source>
</reference>